<feature type="domain" description="Gnk2-homologous" evidence="16">
    <location>
        <begin position="22"/>
        <end position="125"/>
    </location>
</feature>
<dbReference type="SMART" id="SM00220">
    <property type="entry name" value="S_TKc"/>
    <property type="match status" value="1"/>
</dbReference>
<evidence type="ECO:0000259" key="16">
    <source>
        <dbReference type="PROSITE" id="PS51473"/>
    </source>
</evidence>
<keyword evidence="4 14" id="KW-0732">Signal</keyword>
<evidence type="ECO:0000256" key="4">
    <source>
        <dbReference type="ARBA" id="ARBA00022729"/>
    </source>
</evidence>
<keyword evidence="2" id="KW-0723">Serine/threonine-protein kinase</keyword>
<evidence type="ECO:0000256" key="6">
    <source>
        <dbReference type="ARBA" id="ARBA00022741"/>
    </source>
</evidence>
<keyword evidence="8 12" id="KW-0067">ATP-binding</keyword>
<feature type="transmembrane region" description="Helical" evidence="13">
    <location>
        <begin position="260"/>
        <end position="282"/>
    </location>
</feature>
<keyword evidence="5" id="KW-0677">Repeat</keyword>
<keyword evidence="3" id="KW-0808">Transferase</keyword>
<evidence type="ECO:0000313" key="18">
    <source>
        <dbReference type="Proteomes" id="UP001443914"/>
    </source>
</evidence>
<keyword evidence="18" id="KW-1185">Reference proteome</keyword>
<dbReference type="Pfam" id="PF07714">
    <property type="entry name" value="PK_Tyr_Ser-Thr"/>
    <property type="match status" value="1"/>
</dbReference>
<feature type="chain" id="PRO_5043418736" description="non-specific serine/threonine protein kinase" evidence="14">
    <location>
        <begin position="19"/>
        <end position="621"/>
    </location>
</feature>
<evidence type="ECO:0000256" key="12">
    <source>
        <dbReference type="PROSITE-ProRule" id="PRU10141"/>
    </source>
</evidence>
<dbReference type="GO" id="GO:0004674">
    <property type="term" value="F:protein serine/threonine kinase activity"/>
    <property type="evidence" value="ECO:0007669"/>
    <property type="project" value="UniProtKB-KW"/>
</dbReference>
<dbReference type="InterPro" id="IPR002902">
    <property type="entry name" value="GNK2"/>
</dbReference>
<dbReference type="PANTHER" id="PTHR45631:SF68">
    <property type="entry name" value="REPEAT FAMILY PROTEIN, PUTATIVE, EXPRESSED-RELATED"/>
    <property type="match status" value="1"/>
</dbReference>
<keyword evidence="7" id="KW-0418">Kinase</keyword>
<dbReference type="Gene3D" id="3.30.430.20">
    <property type="entry name" value="Gnk2 domain, C-X8-C-X2-C motif"/>
    <property type="match status" value="2"/>
</dbReference>
<comment type="catalytic activity">
    <reaction evidence="11">
        <text>L-seryl-[protein] + ATP = O-phospho-L-seryl-[protein] + ADP + H(+)</text>
        <dbReference type="Rhea" id="RHEA:17989"/>
        <dbReference type="Rhea" id="RHEA-COMP:9863"/>
        <dbReference type="Rhea" id="RHEA-COMP:11604"/>
        <dbReference type="ChEBI" id="CHEBI:15378"/>
        <dbReference type="ChEBI" id="CHEBI:29999"/>
        <dbReference type="ChEBI" id="CHEBI:30616"/>
        <dbReference type="ChEBI" id="CHEBI:83421"/>
        <dbReference type="ChEBI" id="CHEBI:456216"/>
        <dbReference type="EC" id="2.7.11.1"/>
    </reaction>
</comment>
<protein>
    <recommendedName>
        <fullName evidence="1">non-specific serine/threonine protein kinase</fullName>
        <ecNumber evidence="1">2.7.11.1</ecNumber>
    </recommendedName>
</protein>
<evidence type="ECO:0000313" key="17">
    <source>
        <dbReference type="EMBL" id="KAK9675953.1"/>
    </source>
</evidence>
<dbReference type="AlphaFoldDB" id="A0AAW1HHT1"/>
<keyword evidence="13" id="KW-1133">Transmembrane helix</keyword>
<dbReference type="InterPro" id="IPR038408">
    <property type="entry name" value="GNK2_sf"/>
</dbReference>
<evidence type="ECO:0000256" key="7">
    <source>
        <dbReference type="ARBA" id="ARBA00022777"/>
    </source>
</evidence>
<accession>A0AAW1HHT1</accession>
<evidence type="ECO:0000256" key="13">
    <source>
        <dbReference type="SAM" id="Phobius"/>
    </source>
</evidence>
<dbReference type="CDD" id="cd23509">
    <property type="entry name" value="Gnk2-like"/>
    <property type="match status" value="2"/>
</dbReference>
<feature type="signal peptide" evidence="14">
    <location>
        <begin position="1"/>
        <end position="18"/>
    </location>
</feature>
<keyword evidence="13" id="KW-0472">Membrane</keyword>
<evidence type="ECO:0000256" key="5">
    <source>
        <dbReference type="ARBA" id="ARBA00022737"/>
    </source>
</evidence>
<comment type="caution">
    <text evidence="17">The sequence shown here is derived from an EMBL/GenBank/DDBJ whole genome shotgun (WGS) entry which is preliminary data.</text>
</comment>
<reference evidence="17" key="1">
    <citation type="submission" date="2024-03" db="EMBL/GenBank/DDBJ databases">
        <title>WGS assembly of Saponaria officinalis var. Norfolk2.</title>
        <authorList>
            <person name="Jenkins J."/>
            <person name="Shu S."/>
            <person name="Grimwood J."/>
            <person name="Barry K."/>
            <person name="Goodstein D."/>
            <person name="Schmutz J."/>
            <person name="Leebens-Mack J."/>
            <person name="Osbourn A."/>
        </authorList>
    </citation>
    <scope>NUCLEOTIDE SEQUENCE [LARGE SCALE GENOMIC DNA]</scope>
    <source>
        <strain evidence="17">JIC</strain>
    </source>
</reference>
<evidence type="ECO:0000256" key="1">
    <source>
        <dbReference type="ARBA" id="ARBA00012513"/>
    </source>
</evidence>
<dbReference type="Proteomes" id="UP001443914">
    <property type="component" value="Unassembled WGS sequence"/>
</dbReference>
<feature type="binding site" evidence="12">
    <location>
        <position position="344"/>
    </location>
    <ligand>
        <name>ATP</name>
        <dbReference type="ChEBI" id="CHEBI:30616"/>
    </ligand>
</feature>
<proteinExistence type="predicted"/>
<dbReference type="SUPFAM" id="SSF56112">
    <property type="entry name" value="Protein kinase-like (PK-like)"/>
    <property type="match status" value="1"/>
</dbReference>
<name>A0AAW1HHT1_SAPOF</name>
<dbReference type="FunFam" id="1.10.510.10:FF:001023">
    <property type="entry name" value="Os07g0541700 protein"/>
    <property type="match status" value="1"/>
</dbReference>
<evidence type="ECO:0000256" key="9">
    <source>
        <dbReference type="ARBA" id="ARBA00023180"/>
    </source>
</evidence>
<dbReference type="InterPro" id="IPR011009">
    <property type="entry name" value="Kinase-like_dom_sf"/>
</dbReference>
<dbReference type="InterPro" id="IPR001245">
    <property type="entry name" value="Ser-Thr/Tyr_kinase_cat_dom"/>
</dbReference>
<keyword evidence="13" id="KW-0812">Transmembrane</keyword>
<dbReference type="InterPro" id="IPR017441">
    <property type="entry name" value="Protein_kinase_ATP_BS"/>
</dbReference>
<evidence type="ECO:0000256" key="14">
    <source>
        <dbReference type="SAM" id="SignalP"/>
    </source>
</evidence>
<gene>
    <name evidence="17" type="ORF">RND81_11G043800</name>
</gene>
<dbReference type="InterPro" id="IPR000719">
    <property type="entry name" value="Prot_kinase_dom"/>
</dbReference>
<dbReference type="PROSITE" id="PS00107">
    <property type="entry name" value="PROTEIN_KINASE_ATP"/>
    <property type="match status" value="1"/>
</dbReference>
<dbReference type="PANTHER" id="PTHR45631">
    <property type="entry name" value="OS07G0107800 PROTEIN-RELATED"/>
    <property type="match status" value="1"/>
</dbReference>
<feature type="domain" description="Gnk2-homologous" evidence="16">
    <location>
        <begin position="131"/>
        <end position="239"/>
    </location>
</feature>
<dbReference type="Gene3D" id="1.10.510.10">
    <property type="entry name" value="Transferase(Phosphotransferase) domain 1"/>
    <property type="match status" value="1"/>
</dbReference>
<dbReference type="PROSITE" id="PS51473">
    <property type="entry name" value="GNK2"/>
    <property type="match status" value="2"/>
</dbReference>
<evidence type="ECO:0000259" key="15">
    <source>
        <dbReference type="PROSITE" id="PS50011"/>
    </source>
</evidence>
<keyword evidence="9" id="KW-0325">Glycoprotein</keyword>
<evidence type="ECO:0000256" key="3">
    <source>
        <dbReference type="ARBA" id="ARBA00022679"/>
    </source>
</evidence>
<feature type="domain" description="Protein kinase" evidence="15">
    <location>
        <begin position="315"/>
        <end position="585"/>
    </location>
</feature>
<dbReference type="EMBL" id="JBDFQZ010000011">
    <property type="protein sequence ID" value="KAK9675953.1"/>
    <property type="molecule type" value="Genomic_DNA"/>
</dbReference>
<sequence>MLLIIILTISSILGAVSSEIPKYMHNECQEKNSYMSGSAFEFNLNVTLFTQLLPNASTVPFANVTNGFGEDQVYGLFYCRADVDAPTCHGCVDAATKKITDVCRFSKVGIVWFEECTLHYANQTIFLIDKSIPSYLYSNTTGIVNDYKLGPYEEKFETTMKELIRQAAYDKGTRPGFATNKIDLLPSEAVIRGVAQCTPDILGHGCYTCLETALRLRDSWAHTMVFLPSCLFRYDLFGTLPDPAPAPSPPPTPTHRALNIALMVVLPVVLIVVVVIGGRLFWDRCCQGNKPPPDDVEIIHGLPKYNFSQVEQMTNGFNKQLGKGGFGTVFHGRLLDRSREVAVKMLNEDDAPKQFSNEIDVFVKISHSNLVSLIGYCEDGMKLALIYEYMDKGDLRALLSDNAASLSWPDRLKIAIDTAEGLHYLHRNCEVRIVHRDVKPANILLNQNLQAKVADFGLSKIFPEKDVTTLETRVIGTHGYKAPEYSATGLLNEKADVYSFGVVLLELITGMVPRLGFDLVKWFVKIYNEGDIEKVLDQRLKTSDDETTDMRSVWGAAELARACVEEDWTRRPDMWDIIVNLKQCLDMVVKKNAGNPQTGSTSREILSPVISGHIAMGPDVR</sequence>
<keyword evidence="6 12" id="KW-0547">Nucleotide-binding</keyword>
<dbReference type="EC" id="2.7.11.1" evidence="1"/>
<dbReference type="GO" id="GO:0005524">
    <property type="term" value="F:ATP binding"/>
    <property type="evidence" value="ECO:0007669"/>
    <property type="project" value="UniProtKB-UniRule"/>
</dbReference>
<evidence type="ECO:0000256" key="11">
    <source>
        <dbReference type="ARBA" id="ARBA00048679"/>
    </source>
</evidence>
<dbReference type="PROSITE" id="PS50011">
    <property type="entry name" value="PROTEIN_KINASE_DOM"/>
    <property type="match status" value="1"/>
</dbReference>
<evidence type="ECO:0000256" key="8">
    <source>
        <dbReference type="ARBA" id="ARBA00022840"/>
    </source>
</evidence>
<dbReference type="PROSITE" id="PS00108">
    <property type="entry name" value="PROTEIN_KINASE_ST"/>
    <property type="match status" value="1"/>
</dbReference>
<organism evidence="17 18">
    <name type="scientific">Saponaria officinalis</name>
    <name type="common">Common soapwort</name>
    <name type="synonym">Lychnis saponaria</name>
    <dbReference type="NCBI Taxonomy" id="3572"/>
    <lineage>
        <taxon>Eukaryota</taxon>
        <taxon>Viridiplantae</taxon>
        <taxon>Streptophyta</taxon>
        <taxon>Embryophyta</taxon>
        <taxon>Tracheophyta</taxon>
        <taxon>Spermatophyta</taxon>
        <taxon>Magnoliopsida</taxon>
        <taxon>eudicotyledons</taxon>
        <taxon>Gunneridae</taxon>
        <taxon>Pentapetalae</taxon>
        <taxon>Caryophyllales</taxon>
        <taxon>Caryophyllaceae</taxon>
        <taxon>Caryophylleae</taxon>
        <taxon>Saponaria</taxon>
    </lineage>
</organism>
<evidence type="ECO:0000256" key="10">
    <source>
        <dbReference type="ARBA" id="ARBA00047899"/>
    </source>
</evidence>
<dbReference type="Gene3D" id="3.30.200.20">
    <property type="entry name" value="Phosphorylase Kinase, domain 1"/>
    <property type="match status" value="1"/>
</dbReference>
<comment type="catalytic activity">
    <reaction evidence="10">
        <text>L-threonyl-[protein] + ATP = O-phospho-L-threonyl-[protein] + ADP + H(+)</text>
        <dbReference type="Rhea" id="RHEA:46608"/>
        <dbReference type="Rhea" id="RHEA-COMP:11060"/>
        <dbReference type="Rhea" id="RHEA-COMP:11605"/>
        <dbReference type="ChEBI" id="CHEBI:15378"/>
        <dbReference type="ChEBI" id="CHEBI:30013"/>
        <dbReference type="ChEBI" id="CHEBI:30616"/>
        <dbReference type="ChEBI" id="CHEBI:61977"/>
        <dbReference type="ChEBI" id="CHEBI:456216"/>
        <dbReference type="EC" id="2.7.11.1"/>
    </reaction>
</comment>
<evidence type="ECO:0000256" key="2">
    <source>
        <dbReference type="ARBA" id="ARBA00022527"/>
    </source>
</evidence>
<dbReference type="Pfam" id="PF01657">
    <property type="entry name" value="Stress-antifung"/>
    <property type="match status" value="2"/>
</dbReference>
<dbReference type="InterPro" id="IPR008271">
    <property type="entry name" value="Ser/Thr_kinase_AS"/>
</dbReference>